<dbReference type="Gene3D" id="2.40.70.10">
    <property type="entry name" value="Acid Proteases"/>
    <property type="match status" value="1"/>
</dbReference>
<feature type="domain" description="Retropepsin-like aspartic endopeptidase" evidence="2">
    <location>
        <begin position="12"/>
        <end position="145"/>
    </location>
</feature>
<organism evidence="3 4">
    <name type="scientific">Candidatus Polarisedimenticola svalbardensis</name>
    <dbReference type="NCBI Taxonomy" id="2886004"/>
    <lineage>
        <taxon>Bacteria</taxon>
        <taxon>Pseudomonadati</taxon>
        <taxon>Acidobacteriota</taxon>
        <taxon>Candidatus Polarisedimenticolia</taxon>
        <taxon>Candidatus Polarisedimenticolales</taxon>
        <taxon>Candidatus Polarisedimenticolaceae</taxon>
        <taxon>Candidatus Polarisedimenticola</taxon>
    </lineage>
</organism>
<dbReference type="GO" id="GO:0008233">
    <property type="term" value="F:peptidase activity"/>
    <property type="evidence" value="ECO:0007669"/>
    <property type="project" value="UniProtKB-KW"/>
</dbReference>
<keyword evidence="3" id="KW-0645">Protease</keyword>
<dbReference type="PANTHER" id="PTHR38037:SF1">
    <property type="entry name" value="ATP-DEPENDENT ZINC PROTEASE DOMAIN-CONTAINING PROTEIN-RELATED"/>
    <property type="match status" value="1"/>
</dbReference>
<dbReference type="EMBL" id="JACXWD010000023">
    <property type="protein sequence ID" value="MBD3868146.1"/>
    <property type="molecule type" value="Genomic_DNA"/>
</dbReference>
<dbReference type="AlphaFoldDB" id="A0A8J7C2N0"/>
<dbReference type="SUPFAM" id="SSF50630">
    <property type="entry name" value="Acid proteases"/>
    <property type="match status" value="1"/>
</dbReference>
<evidence type="ECO:0000259" key="2">
    <source>
        <dbReference type="Pfam" id="PF05618"/>
    </source>
</evidence>
<accession>A0A8J7C2N0</accession>
<comment type="caution">
    <text evidence="3">The sequence shown here is derived from an EMBL/GenBank/DDBJ whole genome shotgun (WGS) entry which is preliminary data.</text>
</comment>
<evidence type="ECO:0000313" key="4">
    <source>
        <dbReference type="Proteomes" id="UP000648239"/>
    </source>
</evidence>
<dbReference type="Pfam" id="PF05618">
    <property type="entry name" value="Zn_protease"/>
    <property type="match status" value="1"/>
</dbReference>
<dbReference type="InterPro" id="IPR008503">
    <property type="entry name" value="Asp_endopeptidase"/>
</dbReference>
<evidence type="ECO:0000256" key="1">
    <source>
        <dbReference type="SAM" id="MobiDB-lite"/>
    </source>
</evidence>
<reference evidence="3 4" key="1">
    <citation type="submission" date="2020-08" db="EMBL/GenBank/DDBJ databases">
        <title>Acidobacteriota in marine sediments use diverse sulfur dissimilation pathways.</title>
        <authorList>
            <person name="Wasmund K."/>
        </authorList>
    </citation>
    <scope>NUCLEOTIDE SEQUENCE [LARGE SCALE GENOMIC DNA]</scope>
    <source>
        <strain evidence="3">MAG AM4</strain>
    </source>
</reference>
<sequence>MLTRKGRSSGLVLGWREWVALPDLGVDAVKVKVDTGARSSSLHAFDLETFTRGRREMVRFSIHPLQRNAEDCIETEAEILEFREVRSSGGHQTLRPVIVTPVRFLDQIWEIELTLATRDTMGFRMLLGREAVRNRFLVDPGRSFYGGRPPEKKSKKKKPIRKGRGTR</sequence>
<dbReference type="InterPro" id="IPR021109">
    <property type="entry name" value="Peptidase_aspartic_dom_sf"/>
</dbReference>
<evidence type="ECO:0000313" key="3">
    <source>
        <dbReference type="EMBL" id="MBD3868146.1"/>
    </source>
</evidence>
<dbReference type="PANTHER" id="PTHR38037">
    <property type="entry name" value="ZN_PROTEASE DOMAIN-CONTAINING PROTEIN"/>
    <property type="match status" value="1"/>
</dbReference>
<keyword evidence="3" id="KW-0378">Hydrolase</keyword>
<feature type="compositionally biased region" description="Basic residues" evidence="1">
    <location>
        <begin position="153"/>
        <end position="167"/>
    </location>
</feature>
<dbReference type="Proteomes" id="UP000648239">
    <property type="component" value="Unassembled WGS sequence"/>
</dbReference>
<proteinExistence type="predicted"/>
<name>A0A8J7C2N0_9BACT</name>
<gene>
    <name evidence="3" type="ORF">IFK94_08470</name>
</gene>
<dbReference type="GO" id="GO:0006508">
    <property type="term" value="P:proteolysis"/>
    <property type="evidence" value="ECO:0007669"/>
    <property type="project" value="UniProtKB-KW"/>
</dbReference>
<feature type="region of interest" description="Disordered" evidence="1">
    <location>
        <begin position="143"/>
        <end position="167"/>
    </location>
</feature>
<protein>
    <submittedName>
        <fullName evidence="3">ATP-dependent zinc protease</fullName>
    </submittedName>
</protein>